<keyword evidence="2" id="KW-0238">DNA-binding</keyword>
<dbReference type="Gene3D" id="2.60.120.10">
    <property type="entry name" value="Jelly Rolls"/>
    <property type="match status" value="1"/>
</dbReference>
<sequence length="234" mass="27674">MTLNRVICEKRTYSRAFASHQHDYGQFLFPLQGSMEIQTEKQHLHLKTDHCFYLPPGCLHTFRSIDRNEFLVLDMPMRYVSYRANGLYLQMDQQWEAIRFLLLEEAHHSNGSTVALNDLTRYVSQKLQHSLHPSIEYIHNHYHQHMKVSELAKLEHYHPIYFSSWFKQMTGKSPKAYISAVRLDAAKRLLRDTDFSIAHISQEVDFNHPSSFTKWFVRTERDISTNVPQKLHLG</sequence>
<accession>A0ABT9WXN7</accession>
<organism evidence="5 6">
    <name type="scientific">Bacillus chungangensis</name>
    <dbReference type="NCBI Taxonomy" id="587633"/>
    <lineage>
        <taxon>Bacteria</taxon>
        <taxon>Bacillati</taxon>
        <taxon>Bacillota</taxon>
        <taxon>Bacilli</taxon>
        <taxon>Bacillales</taxon>
        <taxon>Bacillaceae</taxon>
        <taxon>Bacillus</taxon>
    </lineage>
</organism>
<dbReference type="PANTHER" id="PTHR43280:SF26">
    <property type="entry name" value="ARAC-FAMILY TRANSCRIPTIONAL REGULATOR"/>
    <property type="match status" value="1"/>
</dbReference>
<dbReference type="SUPFAM" id="SSF46689">
    <property type="entry name" value="Homeodomain-like"/>
    <property type="match status" value="2"/>
</dbReference>
<dbReference type="InterPro" id="IPR011051">
    <property type="entry name" value="RmlC_Cupin_sf"/>
</dbReference>
<dbReference type="InterPro" id="IPR009057">
    <property type="entry name" value="Homeodomain-like_sf"/>
</dbReference>
<keyword evidence="3" id="KW-0804">Transcription</keyword>
<protein>
    <submittedName>
        <fullName evidence="5">AraC-like DNA-binding protein</fullName>
    </submittedName>
</protein>
<feature type="domain" description="HTH araC/xylS-type" evidence="4">
    <location>
        <begin position="132"/>
        <end position="218"/>
    </location>
</feature>
<comment type="caution">
    <text evidence="5">The sequence shown here is derived from an EMBL/GenBank/DDBJ whole genome shotgun (WGS) entry which is preliminary data.</text>
</comment>
<reference evidence="5 6" key="1">
    <citation type="submission" date="2023-07" db="EMBL/GenBank/DDBJ databases">
        <title>Genomic Encyclopedia of Type Strains, Phase IV (KMG-IV): sequencing the most valuable type-strain genomes for metagenomic binning, comparative biology and taxonomic classification.</title>
        <authorList>
            <person name="Goeker M."/>
        </authorList>
    </citation>
    <scope>NUCLEOTIDE SEQUENCE [LARGE SCALE GENOMIC DNA]</scope>
    <source>
        <strain evidence="5 6">DSM 23837</strain>
    </source>
</reference>
<evidence type="ECO:0000256" key="3">
    <source>
        <dbReference type="ARBA" id="ARBA00023163"/>
    </source>
</evidence>
<dbReference type="InterPro" id="IPR014710">
    <property type="entry name" value="RmlC-like_jellyroll"/>
</dbReference>
<evidence type="ECO:0000313" key="6">
    <source>
        <dbReference type="Proteomes" id="UP001223586"/>
    </source>
</evidence>
<dbReference type="Pfam" id="PF12833">
    <property type="entry name" value="HTH_18"/>
    <property type="match status" value="1"/>
</dbReference>
<dbReference type="SMART" id="SM00342">
    <property type="entry name" value="HTH_ARAC"/>
    <property type="match status" value="1"/>
</dbReference>
<dbReference type="InterPro" id="IPR018060">
    <property type="entry name" value="HTH_AraC"/>
</dbReference>
<dbReference type="SUPFAM" id="SSF51182">
    <property type="entry name" value="RmlC-like cupins"/>
    <property type="match status" value="1"/>
</dbReference>
<keyword evidence="6" id="KW-1185">Reference proteome</keyword>
<evidence type="ECO:0000313" key="5">
    <source>
        <dbReference type="EMBL" id="MDQ0178004.1"/>
    </source>
</evidence>
<evidence type="ECO:0000259" key="4">
    <source>
        <dbReference type="PROSITE" id="PS01124"/>
    </source>
</evidence>
<dbReference type="Gene3D" id="1.10.10.60">
    <property type="entry name" value="Homeodomain-like"/>
    <property type="match status" value="2"/>
</dbReference>
<dbReference type="Pfam" id="PF02311">
    <property type="entry name" value="AraC_binding"/>
    <property type="match status" value="1"/>
</dbReference>
<keyword evidence="1" id="KW-0805">Transcription regulation</keyword>
<dbReference type="Proteomes" id="UP001223586">
    <property type="component" value="Unassembled WGS sequence"/>
</dbReference>
<dbReference type="PANTHER" id="PTHR43280">
    <property type="entry name" value="ARAC-FAMILY TRANSCRIPTIONAL REGULATOR"/>
    <property type="match status" value="1"/>
</dbReference>
<dbReference type="RefSeq" id="WP_307232483.1">
    <property type="nucleotide sequence ID" value="NZ_JAUSTT010000031.1"/>
</dbReference>
<dbReference type="EMBL" id="JAUSTT010000031">
    <property type="protein sequence ID" value="MDQ0178004.1"/>
    <property type="molecule type" value="Genomic_DNA"/>
</dbReference>
<name>A0ABT9WXN7_9BACI</name>
<proteinExistence type="predicted"/>
<gene>
    <name evidence="5" type="ORF">J2S08_003898</name>
</gene>
<evidence type="ECO:0000256" key="1">
    <source>
        <dbReference type="ARBA" id="ARBA00023015"/>
    </source>
</evidence>
<evidence type="ECO:0000256" key="2">
    <source>
        <dbReference type="ARBA" id="ARBA00023125"/>
    </source>
</evidence>
<dbReference type="PROSITE" id="PS01124">
    <property type="entry name" value="HTH_ARAC_FAMILY_2"/>
    <property type="match status" value="1"/>
</dbReference>
<dbReference type="InterPro" id="IPR003313">
    <property type="entry name" value="AraC-bd"/>
</dbReference>